<feature type="region of interest" description="Disordered" evidence="4">
    <location>
        <begin position="122"/>
        <end position="208"/>
    </location>
</feature>
<evidence type="ECO:0000256" key="1">
    <source>
        <dbReference type="PIRSR" id="PIRSR600246-1"/>
    </source>
</evidence>
<dbReference type="CDD" id="cd04701">
    <property type="entry name" value="Asparaginase_2"/>
    <property type="match status" value="1"/>
</dbReference>
<proteinExistence type="predicted"/>
<comment type="caution">
    <text evidence="6">The sequence shown here is derived from an EMBL/GenBank/DDBJ whole genome shotgun (WGS) entry which is preliminary data.</text>
</comment>
<dbReference type="EMBL" id="JAAGWQ010000251">
    <property type="protein sequence ID" value="KAF5658194.1"/>
    <property type="molecule type" value="Genomic_DNA"/>
</dbReference>
<gene>
    <name evidence="6" type="ORF">FHETE_10022</name>
</gene>
<keyword evidence="7" id="KW-1185">Reference proteome</keyword>
<dbReference type="SUPFAM" id="SSF57959">
    <property type="entry name" value="Leucine zipper domain"/>
    <property type="match status" value="1"/>
</dbReference>
<feature type="compositionally biased region" description="Polar residues" evidence="4">
    <location>
        <begin position="901"/>
        <end position="913"/>
    </location>
</feature>
<feature type="binding site" evidence="2">
    <location>
        <begin position="835"/>
        <end position="838"/>
    </location>
    <ligand>
        <name>substrate</name>
    </ligand>
</feature>
<dbReference type="Gene3D" id="3.60.20.30">
    <property type="entry name" value="(Glycosyl)asparaginase"/>
    <property type="match status" value="1"/>
</dbReference>
<evidence type="ECO:0000313" key="6">
    <source>
        <dbReference type="EMBL" id="KAF5658194.1"/>
    </source>
</evidence>
<dbReference type="OrthoDB" id="2262349at2759"/>
<evidence type="ECO:0000313" key="7">
    <source>
        <dbReference type="Proteomes" id="UP000567885"/>
    </source>
</evidence>
<dbReference type="Pfam" id="PF00170">
    <property type="entry name" value="bZIP_1"/>
    <property type="match status" value="1"/>
</dbReference>
<feature type="binding site" evidence="2">
    <location>
        <begin position="918"/>
        <end position="921"/>
    </location>
    <ligand>
        <name>substrate</name>
    </ligand>
</feature>
<dbReference type="InterPro" id="IPR000246">
    <property type="entry name" value="Peptidase_T2"/>
</dbReference>
<dbReference type="AlphaFoldDB" id="A0A8H5SQS0"/>
<feature type="domain" description="BZIP" evidence="5">
    <location>
        <begin position="47"/>
        <end position="89"/>
    </location>
</feature>
<dbReference type="GO" id="GO:0003700">
    <property type="term" value="F:DNA-binding transcription factor activity"/>
    <property type="evidence" value="ECO:0007669"/>
    <property type="project" value="InterPro"/>
</dbReference>
<feature type="active site" description="Nucleophile" evidence="1">
    <location>
        <position position="807"/>
    </location>
</feature>
<evidence type="ECO:0000259" key="5">
    <source>
        <dbReference type="Pfam" id="PF00170"/>
    </source>
</evidence>
<dbReference type="PANTHER" id="PTHR40618">
    <property type="entry name" value="B-ZIP TRANSCRIPTION FACTOR (EUROFUNG)-RELATED"/>
    <property type="match status" value="1"/>
</dbReference>
<dbReference type="PANTHER" id="PTHR40618:SF1">
    <property type="entry name" value="B-ZIP TRANSCRIPTION FACTOR (EUROFUNG)"/>
    <property type="match status" value="1"/>
</dbReference>
<feature type="compositionally biased region" description="Basic and acidic residues" evidence="4">
    <location>
        <begin position="36"/>
        <end position="50"/>
    </location>
</feature>
<evidence type="ECO:0000256" key="3">
    <source>
        <dbReference type="PIRSR" id="PIRSR600246-3"/>
    </source>
</evidence>
<dbReference type="Gene3D" id="1.20.5.170">
    <property type="match status" value="1"/>
</dbReference>
<sequence length="1034" mass="113544">MIETLKAPKSLPAKKRPQEIDEIDEDRRKKRSRGRPRLDTKDETAQDRRRTQIRLAQRAYRNRKDTAIVTLEDKVKDLEDANENMSKEFMNFFDFVLSQGMLEGAPEVARRLNDTTRKFLSLTRKSAEDPGRDDLDDTSPPRQDEDHARIQPPRRHTPSSGSGSDTSRSLSDEFAMPHSSAFDPATQKKRQATPPRADGPIRQQATPPLNLPYEIITMPTTDNASFPVYDTQKSAPLEHNSSLHPPFPNVLPPSSYASQERTFGRRLQRATLEAGLRLVSMANPPPHRYAQVFGFCLLFEPRESIIRRISSTLAQVSQESMFVWRYPFTNLGGAGTFFANDGEAENFPTVGPNGHTLPLGNQGLTEAIKPTEMTGFSMGPFDEDTEAVKGDRIDSRMRMMHKGFEGDFFDADEVEVYLRQRGVVIPANVDFVNAEIDIGSFDNASEFSSLPASNNGFFGTQQVYTSNQGLYMPPQQQASDTSHMWQSDIPTTLANTTTSITSATLMTSAIGPDLGGLLPPVGSTSYEQYGAGMGPFVETPYFSRDWAADSSWMKTKVTIDVNRLVAEMTSAAVCLGRTPGVRPGDIDKADTPRMKPRLIIHGGAGNIQHDTYPPEQFQAYRKALIDIVTKADQYMRRQDVGVSEKLFGKLPSALEVATYAVRLLEDNPLFNSGHGAVFTRDGVNELEASVMVSRGFKKRGVGVMGLRHVKNPILLARAMLEHGEDDLEAHSRRADTSSLDIPSAQGHTQIYGEAAEQLAEQYQLELVDTSYFYTQRRWDEHIRALEKEKRGQGQATWSATEYLPQGTCGAVALDQDGVICAATSTGGLTNKLTGRVGDTPTIGAGFWAEEWDEDSGPTGSSTWGHLKEAVTQSGPLLMFSDVLRGALADCLPTPTMYSPLSTGGGPTYTTRSIGGSGTGNGDSFLRTNALRTVAAMARWKPESGSSAVTHVAGRGGELEKSAGDRWGRTGEGEGGIIGIEGVVVRDSHGLVIETRSEILMDFNCGGMFRAWIDNEGKPQMSIFGNEPSSDTWTE</sequence>
<dbReference type="SUPFAM" id="SSF56235">
    <property type="entry name" value="N-terminal nucleophile aminohydrolases (Ntn hydrolases)"/>
    <property type="match status" value="1"/>
</dbReference>
<dbReference type="InterPro" id="IPR046347">
    <property type="entry name" value="bZIP_sf"/>
</dbReference>
<dbReference type="InterPro" id="IPR004827">
    <property type="entry name" value="bZIP"/>
</dbReference>
<feature type="compositionally biased region" description="Low complexity" evidence="4">
    <location>
        <begin position="159"/>
        <end position="169"/>
    </location>
</feature>
<reference evidence="6 7" key="1">
    <citation type="submission" date="2020-05" db="EMBL/GenBank/DDBJ databases">
        <title>Identification and distribution of gene clusters putatively required for synthesis of sphingolipid metabolism inhibitors in phylogenetically diverse species of the filamentous fungus Fusarium.</title>
        <authorList>
            <person name="Kim H.-S."/>
            <person name="Busman M."/>
            <person name="Brown D.W."/>
            <person name="Divon H."/>
            <person name="Uhlig S."/>
            <person name="Proctor R.H."/>
        </authorList>
    </citation>
    <scope>NUCLEOTIDE SEQUENCE [LARGE SCALE GENOMIC DNA]</scope>
    <source>
        <strain evidence="6 7">NRRL 20693</strain>
    </source>
</reference>
<protein>
    <submittedName>
        <fullName evidence="6">Bzip family transcription factor</fullName>
    </submittedName>
</protein>
<feature type="region of interest" description="Disordered" evidence="4">
    <location>
        <begin position="901"/>
        <end position="920"/>
    </location>
</feature>
<dbReference type="InterPro" id="IPR029055">
    <property type="entry name" value="Ntn_hydrolases_N"/>
</dbReference>
<name>A0A8H5SQS0_FUSHE</name>
<accession>A0A8H5SQS0</accession>
<dbReference type="Pfam" id="PF01112">
    <property type="entry name" value="Asparaginase_2"/>
    <property type="match status" value="2"/>
</dbReference>
<evidence type="ECO:0000256" key="4">
    <source>
        <dbReference type="SAM" id="MobiDB-lite"/>
    </source>
</evidence>
<dbReference type="Proteomes" id="UP000567885">
    <property type="component" value="Unassembled WGS sequence"/>
</dbReference>
<feature type="site" description="Cleavage; by autolysis" evidence="3">
    <location>
        <begin position="806"/>
        <end position="807"/>
    </location>
</feature>
<dbReference type="GO" id="GO:0016787">
    <property type="term" value="F:hydrolase activity"/>
    <property type="evidence" value="ECO:0007669"/>
    <property type="project" value="InterPro"/>
</dbReference>
<dbReference type="CDD" id="cd14688">
    <property type="entry name" value="bZIP_YAP"/>
    <property type="match status" value="1"/>
</dbReference>
<organism evidence="6 7">
    <name type="scientific">Fusarium heterosporum</name>
    <dbReference type="NCBI Taxonomy" id="42747"/>
    <lineage>
        <taxon>Eukaryota</taxon>
        <taxon>Fungi</taxon>
        <taxon>Dikarya</taxon>
        <taxon>Ascomycota</taxon>
        <taxon>Pezizomycotina</taxon>
        <taxon>Sordariomycetes</taxon>
        <taxon>Hypocreomycetidae</taxon>
        <taxon>Hypocreales</taxon>
        <taxon>Nectriaceae</taxon>
        <taxon>Fusarium</taxon>
        <taxon>Fusarium heterosporum species complex</taxon>
    </lineage>
</organism>
<evidence type="ECO:0000256" key="2">
    <source>
        <dbReference type="PIRSR" id="PIRSR600246-2"/>
    </source>
</evidence>
<feature type="region of interest" description="Disordered" evidence="4">
    <location>
        <begin position="1"/>
        <end position="63"/>
    </location>
</feature>